<evidence type="ECO:0000313" key="1">
    <source>
        <dbReference type="EMBL" id="QJR37661.1"/>
    </source>
</evidence>
<gene>
    <name evidence="1" type="ORF">HKW67_20125</name>
</gene>
<dbReference type="GO" id="GO:0016491">
    <property type="term" value="F:oxidoreductase activity"/>
    <property type="evidence" value="ECO:0007669"/>
    <property type="project" value="InterPro"/>
</dbReference>
<dbReference type="Proteomes" id="UP000500938">
    <property type="component" value="Chromosome"/>
</dbReference>
<name>A0A6M4IZM4_9BACT</name>
<organism evidence="1 2">
    <name type="scientific">Gemmatimonas groenlandica</name>
    <dbReference type="NCBI Taxonomy" id="2732249"/>
    <lineage>
        <taxon>Bacteria</taxon>
        <taxon>Pseudomonadati</taxon>
        <taxon>Gemmatimonadota</taxon>
        <taxon>Gemmatimonadia</taxon>
        <taxon>Gemmatimonadales</taxon>
        <taxon>Gemmatimonadaceae</taxon>
        <taxon>Gemmatimonas</taxon>
    </lineage>
</organism>
<dbReference type="PROSITE" id="PS51257">
    <property type="entry name" value="PROKAR_LIPOPROTEIN"/>
    <property type="match status" value="1"/>
</dbReference>
<reference evidence="1 2" key="1">
    <citation type="submission" date="2020-05" db="EMBL/GenBank/DDBJ databases">
        <title>Complete genome sequence of Gemmatimonas greenlandica TET16.</title>
        <authorList>
            <person name="Zeng Y."/>
        </authorList>
    </citation>
    <scope>NUCLEOTIDE SEQUENCE [LARGE SCALE GENOMIC DNA]</scope>
    <source>
        <strain evidence="1 2">TET16</strain>
    </source>
</reference>
<sequence length="372" mass="41766">MHNARRDAVKRIASTALAVGVAPLLSACLDPTREDRAQRDDVVRALDPALADVLYHASLAPSGHNAQPWMIGVTAPNRLVISTARDRWLHEVDPQNRELLLSFGCFLENMIVTARHRGFHLEYQLVGTSPATSEILDVTLRRATPVAFPLESIQQRRTVRSHHLRAALTRADVQAITAPFGDHAAYFPFGSTRATWLAEQTIEANRVQAYREPAQRELSEWIRWADDDARRERNGLTPASMEITGLSGWYVRHFMTRADVMKPKFREQGLDAVRAQVGDYGGWLVITSADASMSTLIETGRLVERMWLGCRARMIAIHPMTQILEESPFRDQVGAQLGLAGRVQFLLRVSYIKEYPAPVSLRMPLSRLVSTL</sequence>
<evidence type="ECO:0000313" key="2">
    <source>
        <dbReference type="Proteomes" id="UP000500938"/>
    </source>
</evidence>
<dbReference type="InterPro" id="IPR000415">
    <property type="entry name" value="Nitroreductase-like"/>
</dbReference>
<dbReference type="KEGG" id="ggr:HKW67_20125"/>
<protein>
    <recommendedName>
        <fullName evidence="3">Nitroreductase domain-containing protein</fullName>
    </recommendedName>
</protein>
<dbReference type="AlphaFoldDB" id="A0A6M4IZM4"/>
<accession>A0A6M4IZM4</accession>
<proteinExistence type="predicted"/>
<evidence type="ECO:0008006" key="3">
    <source>
        <dbReference type="Google" id="ProtNLM"/>
    </source>
</evidence>
<keyword evidence="2" id="KW-1185">Reference proteome</keyword>
<dbReference type="SUPFAM" id="SSF55469">
    <property type="entry name" value="FMN-dependent nitroreductase-like"/>
    <property type="match status" value="1"/>
</dbReference>
<dbReference type="EMBL" id="CP053085">
    <property type="protein sequence ID" value="QJR37661.1"/>
    <property type="molecule type" value="Genomic_DNA"/>
</dbReference>
<dbReference type="Gene3D" id="3.40.109.10">
    <property type="entry name" value="NADH Oxidase"/>
    <property type="match status" value="1"/>
</dbReference>
<dbReference type="RefSeq" id="WP_171227096.1">
    <property type="nucleotide sequence ID" value="NZ_CP053085.1"/>
</dbReference>
<dbReference type="NCBIfam" id="NF047509">
    <property type="entry name" value="Rv3131_FMN_oxido"/>
    <property type="match status" value="1"/>
</dbReference>